<dbReference type="InterPro" id="IPR010619">
    <property type="entry name" value="ThrE-like_N"/>
</dbReference>
<reference evidence="5 6" key="1">
    <citation type="submission" date="2024-02" db="EMBL/GenBank/DDBJ databases">
        <title>De novo assembly and annotation of 12 fungi associated with fruit tree decline syndrome in Ontario, Canada.</title>
        <authorList>
            <person name="Sulman M."/>
            <person name="Ellouze W."/>
            <person name="Ilyukhin E."/>
        </authorList>
    </citation>
    <scope>NUCLEOTIDE SEQUENCE [LARGE SCALE GENOMIC DNA]</scope>
    <source>
        <strain evidence="5 6">M169</strain>
    </source>
</reference>
<evidence type="ECO:0000313" key="5">
    <source>
        <dbReference type="EMBL" id="KAK7735418.1"/>
    </source>
</evidence>
<dbReference type="PANTHER" id="PTHR31082">
    <property type="entry name" value="PHEROMONE-REGULATED MEMBRANE PROTEIN 10"/>
    <property type="match status" value="1"/>
</dbReference>
<feature type="compositionally biased region" description="Basic and acidic residues" evidence="2">
    <location>
        <begin position="166"/>
        <end position="177"/>
    </location>
</feature>
<evidence type="ECO:0000256" key="3">
    <source>
        <dbReference type="SAM" id="Phobius"/>
    </source>
</evidence>
<keyword evidence="6" id="KW-1185">Reference proteome</keyword>
<feature type="compositionally biased region" description="Polar residues" evidence="2">
    <location>
        <begin position="56"/>
        <end position="65"/>
    </location>
</feature>
<dbReference type="InterPro" id="IPR051361">
    <property type="entry name" value="ThrE/Ser_Exporter"/>
</dbReference>
<comment type="similarity">
    <text evidence="1">Belongs to the ThrE exporter (TC 2.A.79) family.</text>
</comment>
<feature type="compositionally biased region" description="Polar residues" evidence="2">
    <location>
        <begin position="38"/>
        <end position="47"/>
    </location>
</feature>
<feature type="transmembrane region" description="Helical" evidence="3">
    <location>
        <begin position="578"/>
        <end position="598"/>
    </location>
</feature>
<feature type="domain" description="Threonine/serine exporter-like N-terminal" evidence="4">
    <location>
        <begin position="196"/>
        <end position="440"/>
    </location>
</feature>
<feature type="transmembrane region" description="Helical" evidence="3">
    <location>
        <begin position="379"/>
        <end position="402"/>
    </location>
</feature>
<feature type="transmembrane region" description="Helical" evidence="3">
    <location>
        <begin position="504"/>
        <end position="528"/>
    </location>
</feature>
<evidence type="ECO:0000259" key="4">
    <source>
        <dbReference type="Pfam" id="PF06738"/>
    </source>
</evidence>
<feature type="transmembrane region" description="Helical" evidence="3">
    <location>
        <begin position="464"/>
        <end position="483"/>
    </location>
</feature>
<dbReference type="PANTHER" id="PTHR31082:SF4">
    <property type="entry name" value="PHEROMONE-REGULATED MEMBRANE PROTEIN 10"/>
    <property type="match status" value="1"/>
</dbReference>
<evidence type="ECO:0000256" key="2">
    <source>
        <dbReference type="SAM" id="MobiDB-lite"/>
    </source>
</evidence>
<keyword evidence="3" id="KW-0472">Membrane</keyword>
<feature type="transmembrane region" description="Helical" evidence="3">
    <location>
        <begin position="423"/>
        <end position="444"/>
    </location>
</feature>
<accession>A0ABR1PF83</accession>
<proteinExistence type="inferred from homology"/>
<feature type="transmembrane region" description="Helical" evidence="3">
    <location>
        <begin position="356"/>
        <end position="373"/>
    </location>
</feature>
<keyword evidence="3" id="KW-0812">Transmembrane</keyword>
<dbReference type="Pfam" id="PF06738">
    <property type="entry name" value="ThrE"/>
    <property type="match status" value="1"/>
</dbReference>
<evidence type="ECO:0000313" key="6">
    <source>
        <dbReference type="Proteomes" id="UP001430848"/>
    </source>
</evidence>
<feature type="region of interest" description="Disordered" evidence="2">
    <location>
        <begin position="38"/>
        <end position="69"/>
    </location>
</feature>
<keyword evidence="3" id="KW-1133">Transmembrane helix</keyword>
<dbReference type="EMBL" id="JAKNSF020000013">
    <property type="protein sequence ID" value="KAK7735418.1"/>
    <property type="molecule type" value="Genomic_DNA"/>
</dbReference>
<feature type="transmembrane region" description="Helical" evidence="3">
    <location>
        <begin position="331"/>
        <end position="349"/>
    </location>
</feature>
<name>A0ABR1PF83_DIAER</name>
<evidence type="ECO:0000256" key="1">
    <source>
        <dbReference type="ARBA" id="ARBA00034125"/>
    </source>
</evidence>
<organism evidence="5 6">
    <name type="scientific">Diaporthe eres</name>
    <name type="common">Phomopsis oblonga</name>
    <dbReference type="NCBI Taxonomy" id="83184"/>
    <lineage>
        <taxon>Eukaryota</taxon>
        <taxon>Fungi</taxon>
        <taxon>Dikarya</taxon>
        <taxon>Ascomycota</taxon>
        <taxon>Pezizomycotina</taxon>
        <taxon>Sordariomycetes</taxon>
        <taxon>Sordariomycetidae</taxon>
        <taxon>Diaporthales</taxon>
        <taxon>Diaporthaceae</taxon>
        <taxon>Diaporthe</taxon>
        <taxon>Diaporthe eres species complex</taxon>
    </lineage>
</organism>
<protein>
    <recommendedName>
        <fullName evidence="4">Threonine/serine exporter-like N-terminal domain-containing protein</fullName>
    </recommendedName>
</protein>
<comment type="caution">
    <text evidence="5">The sequence shown here is derived from an EMBL/GenBank/DDBJ whole genome shotgun (WGS) entry which is preliminary data.</text>
</comment>
<feature type="transmembrane region" description="Helical" evidence="3">
    <location>
        <begin position="307"/>
        <end position="325"/>
    </location>
</feature>
<dbReference type="Proteomes" id="UP001430848">
    <property type="component" value="Unassembled WGS sequence"/>
</dbReference>
<gene>
    <name evidence="5" type="ORF">SLS63_003888</name>
</gene>
<feature type="region of interest" description="Disordered" evidence="2">
    <location>
        <begin position="126"/>
        <end position="177"/>
    </location>
</feature>
<feature type="region of interest" description="Disordered" evidence="2">
    <location>
        <begin position="1"/>
        <end position="23"/>
    </location>
</feature>
<sequence length="613" mass="66999">MSASSEPAEATPGGKPKAASLSMARKLVDTHLRRFSTKSAHTASFKTSAAGDLPSEQINSANTSPGIDDNNALPQEGLLAIIMDVCKLHVNDALHDLQRPAEPARTSTFGTMPIWDRKMSYLELDSSEEEDKVQGASAPQSSNIDAEDWEKMRPFPLQPRKRSKSKEHDDQWTTEKEQTKAHLTEIIRGHISRHMYLIRLCRALMLYGAPTHRLEEESRYMSTSAQAIGVNAQFLYAPNCMLISFLDMATQTTKMTMVTSSQGIDLGRMRCVHEIYLDVLHGIITFDEGTGRLEEVMSRERRYCDSLCVLMYGCACACVAPFGFLGRWVDLPIAFVLGCILGLMQLYFARNRLFSNVLEIVASIVISFLARAFGSIRGGGLFCFSALAQAGIALILPGYMILCASLELQTRHLIAGATRMMYAIIYTLFLGYGITIGSVLYGALDRDATSETTCSAPLPKKWNLLFVSFFTICVAIINQARWTQMPAMLLISVSGYAVNWRAGYYFKGASTVSNTLGAMAIAMLPAIFVQVPSGLAVGGSLLAGIKSADWIVSEEVGESAVEDLSASTDIAMSVTTQVIQVAISISVGLSISALLVNLPLDYWRKRKAGISAF</sequence>